<proteinExistence type="predicted"/>
<accession>A0A8J7M4Q6</accession>
<gene>
    <name evidence="3" type="ORF">JFN93_24710</name>
</gene>
<keyword evidence="1" id="KW-0697">Rotamase</keyword>
<keyword evidence="4" id="KW-1185">Reference proteome</keyword>
<protein>
    <submittedName>
        <fullName evidence="3">Peptidyl-prolyl cis-trans isomerase</fullName>
    </submittedName>
</protein>
<evidence type="ECO:0000313" key="4">
    <source>
        <dbReference type="Proteomes" id="UP000636888"/>
    </source>
</evidence>
<dbReference type="InterPro" id="IPR050245">
    <property type="entry name" value="PrsA_foldase"/>
</dbReference>
<dbReference type="InterPro" id="IPR027304">
    <property type="entry name" value="Trigger_fact/SurA_dom_sf"/>
</dbReference>
<name>A0A8J7M4Q6_9BACT</name>
<dbReference type="AlphaFoldDB" id="A0A8J7M4Q6"/>
<comment type="caution">
    <text evidence="3">The sequence shown here is derived from an EMBL/GenBank/DDBJ whole genome shotgun (WGS) entry which is preliminary data.</text>
</comment>
<evidence type="ECO:0000313" key="3">
    <source>
        <dbReference type="EMBL" id="MBJ6727923.1"/>
    </source>
</evidence>
<dbReference type="Proteomes" id="UP000636888">
    <property type="component" value="Unassembled WGS sequence"/>
</dbReference>
<keyword evidence="1 3" id="KW-0413">Isomerase</keyword>
<dbReference type="InterPro" id="IPR046357">
    <property type="entry name" value="PPIase_dom_sf"/>
</dbReference>
<reference evidence="3" key="1">
    <citation type="submission" date="2020-12" db="EMBL/GenBank/DDBJ databases">
        <title>Geomonas sp. Red875, isolated from river sediment.</title>
        <authorList>
            <person name="Xu Z."/>
            <person name="Zhang Z."/>
            <person name="Masuda Y."/>
            <person name="Itoh H."/>
            <person name="Senoo K."/>
        </authorList>
    </citation>
    <scope>NUCLEOTIDE SEQUENCE</scope>
    <source>
        <strain evidence="3">Red875</strain>
    </source>
</reference>
<dbReference type="PANTHER" id="PTHR47245">
    <property type="entry name" value="PEPTIDYLPROLYL ISOMERASE"/>
    <property type="match status" value="1"/>
</dbReference>
<dbReference type="InterPro" id="IPR000297">
    <property type="entry name" value="PPIase_PpiC"/>
</dbReference>
<dbReference type="Pfam" id="PF13145">
    <property type="entry name" value="Rotamase_2"/>
    <property type="match status" value="1"/>
</dbReference>
<evidence type="ECO:0000259" key="2">
    <source>
        <dbReference type="PROSITE" id="PS50198"/>
    </source>
</evidence>
<dbReference type="PROSITE" id="PS50198">
    <property type="entry name" value="PPIC_PPIASE_2"/>
    <property type="match status" value="1"/>
</dbReference>
<dbReference type="Gene3D" id="3.10.50.40">
    <property type="match status" value="1"/>
</dbReference>
<organism evidence="3 4">
    <name type="scientific">Geomesophilobacter sediminis</name>
    <dbReference type="NCBI Taxonomy" id="2798584"/>
    <lineage>
        <taxon>Bacteria</taxon>
        <taxon>Pseudomonadati</taxon>
        <taxon>Thermodesulfobacteriota</taxon>
        <taxon>Desulfuromonadia</taxon>
        <taxon>Geobacterales</taxon>
        <taxon>Geobacteraceae</taxon>
        <taxon>Geomesophilobacter</taxon>
    </lineage>
</organism>
<dbReference type="GO" id="GO:0003755">
    <property type="term" value="F:peptidyl-prolyl cis-trans isomerase activity"/>
    <property type="evidence" value="ECO:0007669"/>
    <property type="project" value="UniProtKB-KW"/>
</dbReference>
<feature type="domain" description="PpiC" evidence="2">
    <location>
        <begin position="135"/>
        <end position="229"/>
    </location>
</feature>
<sequence length="274" mass="30899">MRTLISVFAAALLVVGSGCNNKPHDAEVLARVNGIDLTRTDVSFRPDDPHLKPPEQYGAKTIDDIINEELLSQKAVQLGLDADNSYSVKKNMLDQMAPEDRRRELAKRVFNTQIAAQISVLPSEVRTFYDSHRKEIETELHLELLKFDKKEKAAQALGRIKKGANFSSVALEYGADGPQHGKSPWDLGFLRWEEIPIDFAAAIYRLCPGQTTSILGNHRTGFQIVRLVETRKGPRRDFGSVSANVANRLRDQKLLEAYLRYVNALREKARIEIF</sequence>
<dbReference type="EMBL" id="JAEMHM010000033">
    <property type="protein sequence ID" value="MBJ6727923.1"/>
    <property type="molecule type" value="Genomic_DNA"/>
</dbReference>
<dbReference type="PROSITE" id="PS51257">
    <property type="entry name" value="PROKAR_LIPOPROTEIN"/>
    <property type="match status" value="1"/>
</dbReference>
<dbReference type="SUPFAM" id="SSF54534">
    <property type="entry name" value="FKBP-like"/>
    <property type="match status" value="1"/>
</dbReference>
<evidence type="ECO:0000256" key="1">
    <source>
        <dbReference type="PROSITE-ProRule" id="PRU00278"/>
    </source>
</evidence>
<dbReference type="SUPFAM" id="SSF109998">
    <property type="entry name" value="Triger factor/SurA peptide-binding domain-like"/>
    <property type="match status" value="1"/>
</dbReference>
<dbReference type="RefSeq" id="WP_199387063.1">
    <property type="nucleotide sequence ID" value="NZ_JAEMHM010000033.1"/>
</dbReference>
<dbReference type="PANTHER" id="PTHR47245:SF2">
    <property type="entry name" value="PEPTIDYL-PROLYL CIS-TRANS ISOMERASE HP_0175-RELATED"/>
    <property type="match status" value="1"/>
</dbReference>